<organism evidence="1 2">
    <name type="scientific">Tuber magnatum</name>
    <name type="common">white Piedmont truffle</name>
    <dbReference type="NCBI Taxonomy" id="42249"/>
    <lineage>
        <taxon>Eukaryota</taxon>
        <taxon>Fungi</taxon>
        <taxon>Dikarya</taxon>
        <taxon>Ascomycota</taxon>
        <taxon>Pezizomycotina</taxon>
        <taxon>Pezizomycetes</taxon>
        <taxon>Pezizales</taxon>
        <taxon>Tuberaceae</taxon>
        <taxon>Tuber</taxon>
    </lineage>
</organism>
<dbReference type="Gene3D" id="3.30.420.10">
    <property type="entry name" value="Ribonuclease H-like superfamily/Ribonuclease H"/>
    <property type="match status" value="1"/>
</dbReference>
<protein>
    <recommendedName>
        <fullName evidence="3">Tc1-like transposase DDE domain-containing protein</fullName>
    </recommendedName>
</protein>
<keyword evidence="2" id="KW-1185">Reference proteome</keyword>
<accession>A0A317SND2</accession>
<gene>
    <name evidence="1" type="ORF">C7212DRAFT_193464</name>
</gene>
<dbReference type="InterPro" id="IPR036397">
    <property type="entry name" value="RNaseH_sf"/>
</dbReference>
<proteinExistence type="predicted"/>
<dbReference type="OrthoDB" id="3599154at2759"/>
<dbReference type="AlphaFoldDB" id="A0A317SND2"/>
<name>A0A317SND2_9PEZI</name>
<evidence type="ECO:0000313" key="2">
    <source>
        <dbReference type="Proteomes" id="UP000246991"/>
    </source>
</evidence>
<evidence type="ECO:0000313" key="1">
    <source>
        <dbReference type="EMBL" id="PWW75962.1"/>
    </source>
</evidence>
<dbReference type="STRING" id="42249.A0A317SND2"/>
<comment type="caution">
    <text evidence="1">The sequence shown here is derived from an EMBL/GenBank/DDBJ whole genome shotgun (WGS) entry which is preliminary data.</text>
</comment>
<sequence>IMVWGCFVSRHKGLLVIWNKAAWGKTMNAQGYQTHILPHLNIFCHEESTCTQDYAYIQQGNASPYRAHSTITKLQHDSFYNYLLPWPATSPDMNPIELVWKLIKSCIRQLLP</sequence>
<dbReference type="Proteomes" id="UP000246991">
    <property type="component" value="Unassembled WGS sequence"/>
</dbReference>
<dbReference type="GO" id="GO:0003676">
    <property type="term" value="F:nucleic acid binding"/>
    <property type="evidence" value="ECO:0007669"/>
    <property type="project" value="InterPro"/>
</dbReference>
<evidence type="ECO:0008006" key="3">
    <source>
        <dbReference type="Google" id="ProtNLM"/>
    </source>
</evidence>
<reference evidence="1 2" key="1">
    <citation type="submission" date="2018-03" db="EMBL/GenBank/DDBJ databases">
        <title>Genomes of Pezizomycetes fungi and the evolution of truffles.</title>
        <authorList>
            <person name="Murat C."/>
            <person name="Payen T."/>
            <person name="Noel B."/>
            <person name="Kuo A."/>
            <person name="Martin F.M."/>
        </authorList>
    </citation>
    <scope>NUCLEOTIDE SEQUENCE [LARGE SCALE GENOMIC DNA]</scope>
    <source>
        <strain evidence="1">091103-1</strain>
    </source>
</reference>
<feature type="non-terminal residue" evidence="1">
    <location>
        <position position="1"/>
    </location>
</feature>
<dbReference type="EMBL" id="PYWC01000040">
    <property type="protein sequence ID" value="PWW75962.1"/>
    <property type="molecule type" value="Genomic_DNA"/>
</dbReference>